<dbReference type="Proteomes" id="UP000243784">
    <property type="component" value="Chromosome"/>
</dbReference>
<dbReference type="Pfam" id="PF08544">
    <property type="entry name" value="GHMP_kinases_C"/>
    <property type="match status" value="1"/>
</dbReference>
<dbReference type="InterPro" id="IPR020568">
    <property type="entry name" value="Ribosomal_Su5_D2-typ_SF"/>
</dbReference>
<dbReference type="AlphaFoldDB" id="A0A1D9DY86"/>
<evidence type="ECO:0000256" key="2">
    <source>
        <dbReference type="ARBA" id="ARBA00012052"/>
    </source>
</evidence>
<dbReference type="NCBIfam" id="NF002870">
    <property type="entry name" value="PRK03188.1"/>
    <property type="match status" value="1"/>
</dbReference>
<keyword evidence="4 9" id="KW-0808">Transferase</keyword>
<evidence type="ECO:0000256" key="7">
    <source>
        <dbReference type="ARBA" id="ARBA00022840"/>
    </source>
</evidence>
<evidence type="ECO:0000313" key="13">
    <source>
        <dbReference type="Proteomes" id="UP000243784"/>
    </source>
</evidence>
<dbReference type="EMBL" id="CP015208">
    <property type="protein sequence ID" value="AOY55762.1"/>
    <property type="molecule type" value="Genomic_DNA"/>
</dbReference>
<dbReference type="STRING" id="535712.A4Z71_01805"/>
<dbReference type="GO" id="GO:0005524">
    <property type="term" value="F:ATP binding"/>
    <property type="evidence" value="ECO:0007669"/>
    <property type="project" value="UniProtKB-UniRule"/>
</dbReference>
<comment type="function">
    <text evidence="9">Catalyzes the phosphorylation of the position 2 hydroxy group of 4-diphosphocytidyl-2C-methyl-D-erythritol.</text>
</comment>
<feature type="active site" evidence="9">
    <location>
        <position position="144"/>
    </location>
</feature>
<dbReference type="SUPFAM" id="SSF55060">
    <property type="entry name" value="GHMP Kinase, C-terminal domain"/>
    <property type="match status" value="1"/>
</dbReference>
<dbReference type="Gene3D" id="3.30.70.890">
    <property type="entry name" value="GHMP kinase, C-terminal domain"/>
    <property type="match status" value="1"/>
</dbReference>
<dbReference type="GO" id="GO:0016114">
    <property type="term" value="P:terpenoid biosynthetic process"/>
    <property type="evidence" value="ECO:0007669"/>
    <property type="project" value="UniProtKB-UniRule"/>
</dbReference>
<feature type="domain" description="GHMP kinase C-terminal" evidence="11">
    <location>
        <begin position="215"/>
        <end position="286"/>
    </location>
</feature>
<keyword evidence="5 9" id="KW-0547">Nucleotide-binding</keyword>
<feature type="binding site" evidence="9">
    <location>
        <begin position="102"/>
        <end position="112"/>
    </location>
    <ligand>
        <name>ATP</name>
        <dbReference type="ChEBI" id="CHEBI:30616"/>
    </ligand>
</feature>
<proteinExistence type="inferred from homology"/>
<evidence type="ECO:0000256" key="1">
    <source>
        <dbReference type="ARBA" id="ARBA00009684"/>
    </source>
</evidence>
<dbReference type="SUPFAM" id="SSF54211">
    <property type="entry name" value="Ribosomal protein S5 domain 2-like"/>
    <property type="match status" value="1"/>
</dbReference>
<dbReference type="PIRSF" id="PIRSF010376">
    <property type="entry name" value="IspE"/>
    <property type="match status" value="1"/>
</dbReference>
<reference evidence="12 13" key="1">
    <citation type="journal article" date="2016" name="Biochim. Biophys. Acta">
        <title>Photochemical characterization of actinorhodopsin and its functional existence in the natural host.</title>
        <authorList>
            <person name="Nakamura S."/>
            <person name="Kikukawa T."/>
            <person name="Tamogami J."/>
            <person name="Kamiya M."/>
            <person name="Aizawa T."/>
            <person name="Hahn M.W."/>
            <person name="Ihara K."/>
            <person name="Kamo N."/>
            <person name="Demura M."/>
        </authorList>
    </citation>
    <scope>NUCLEOTIDE SEQUENCE [LARGE SCALE GENOMIC DNA]</scope>
    <source>
        <strain evidence="12 13">MWH-Dar1</strain>
    </source>
</reference>
<dbReference type="OrthoDB" id="3173073at2"/>
<comment type="similarity">
    <text evidence="1 9">Belongs to the GHMP kinase family. IspE subfamily.</text>
</comment>
<keyword evidence="9" id="KW-0414">Isoprene biosynthesis</keyword>
<keyword evidence="7 9" id="KW-0067">ATP-binding</keyword>
<evidence type="ECO:0000259" key="10">
    <source>
        <dbReference type="Pfam" id="PF00288"/>
    </source>
</evidence>
<evidence type="ECO:0000256" key="8">
    <source>
        <dbReference type="ARBA" id="ARBA00032554"/>
    </source>
</evidence>
<feature type="active site" evidence="9">
    <location>
        <position position="11"/>
    </location>
</feature>
<dbReference type="NCBIfam" id="TIGR00154">
    <property type="entry name" value="ispE"/>
    <property type="match status" value="1"/>
</dbReference>
<dbReference type="EC" id="2.7.1.148" evidence="2 9"/>
<dbReference type="InterPro" id="IPR004424">
    <property type="entry name" value="IspE"/>
</dbReference>
<comment type="pathway">
    <text evidence="9">Isoprenoid biosynthesis; isopentenyl diphosphate biosynthesis via DXP pathway; isopentenyl diphosphate from 1-deoxy-D-xylulose 5-phosphate: step 3/6.</text>
</comment>
<evidence type="ECO:0000313" key="12">
    <source>
        <dbReference type="EMBL" id="AOY55762.1"/>
    </source>
</evidence>
<dbReference type="RefSeq" id="WP_070954273.1">
    <property type="nucleotide sequence ID" value="NZ_CP015208.1"/>
</dbReference>
<evidence type="ECO:0000259" key="11">
    <source>
        <dbReference type="Pfam" id="PF08544"/>
    </source>
</evidence>
<dbReference type="InterPro" id="IPR006204">
    <property type="entry name" value="GHMP_kinase_N_dom"/>
</dbReference>
<dbReference type="PANTHER" id="PTHR43527:SF2">
    <property type="entry name" value="4-DIPHOSPHOCYTIDYL-2-C-METHYL-D-ERYTHRITOL KINASE, CHLOROPLASTIC"/>
    <property type="match status" value="1"/>
</dbReference>
<comment type="catalytic activity">
    <reaction evidence="9">
        <text>4-CDP-2-C-methyl-D-erythritol + ATP = 4-CDP-2-C-methyl-D-erythritol 2-phosphate + ADP + H(+)</text>
        <dbReference type="Rhea" id="RHEA:18437"/>
        <dbReference type="ChEBI" id="CHEBI:15378"/>
        <dbReference type="ChEBI" id="CHEBI:30616"/>
        <dbReference type="ChEBI" id="CHEBI:57823"/>
        <dbReference type="ChEBI" id="CHEBI:57919"/>
        <dbReference type="ChEBI" id="CHEBI:456216"/>
        <dbReference type="EC" id="2.7.1.148"/>
    </reaction>
</comment>
<evidence type="ECO:0000256" key="6">
    <source>
        <dbReference type="ARBA" id="ARBA00022777"/>
    </source>
</evidence>
<dbReference type="UniPathway" id="UPA00056">
    <property type="reaction ID" value="UER00094"/>
</dbReference>
<protein>
    <recommendedName>
        <fullName evidence="3 9">4-diphosphocytidyl-2-C-methyl-D-erythritol kinase</fullName>
        <shortName evidence="9">CMK</shortName>
        <ecNumber evidence="2 9">2.7.1.148</ecNumber>
    </recommendedName>
    <alternativeName>
        <fullName evidence="8 9">4-(cytidine-5'-diphospho)-2-C-methyl-D-erythritol kinase</fullName>
    </alternativeName>
</protein>
<gene>
    <name evidence="9" type="primary">ispE</name>
    <name evidence="12" type="ORF">A4Z71_01805</name>
</gene>
<dbReference type="Gene3D" id="3.30.230.10">
    <property type="match status" value="1"/>
</dbReference>
<name>A0A1D9DY86_9MICO</name>
<organism evidence="12 13">
    <name type="scientific">Candidatus Rhodoluna planktonica</name>
    <dbReference type="NCBI Taxonomy" id="535712"/>
    <lineage>
        <taxon>Bacteria</taxon>
        <taxon>Bacillati</taxon>
        <taxon>Actinomycetota</taxon>
        <taxon>Actinomycetes</taxon>
        <taxon>Micrococcales</taxon>
        <taxon>Microbacteriaceae</taxon>
        <taxon>Luna cluster</taxon>
        <taxon>Luna-1 subcluster</taxon>
        <taxon>Rhodoluna</taxon>
    </lineage>
</organism>
<sequence>MNKAVASAPAKVNLAFKVGPLADDGYHEVASAYLGLNLRDRVSVSIDTEWSVSVGGSLSEQQLSMVPLDESNLTIQAIKKLAGWANLDSFPPLRVDIEKHIPVAGGMAGGSADAAAALVAANELLGCRLTASQLQKFSVEIGSDVPFALRGGFALGTGRGENLSPLPLGQSVHLVFVIDEQGLSTKAVYQQLDSLRGSAQIEQPTLSQTFLAAAAGESAAELAANIVNELQPVAISLRPSLADTIRIGLEMQALNGFVSGSGPTVAFICADADSAVQLQQQFQRLGHTAVVATDSPTGARIEAS</sequence>
<dbReference type="InterPro" id="IPR013750">
    <property type="entry name" value="GHMP_kinase_C_dom"/>
</dbReference>
<keyword evidence="6 9" id="KW-0418">Kinase</keyword>
<dbReference type="GO" id="GO:0050515">
    <property type="term" value="F:4-(cytidine 5'-diphospho)-2-C-methyl-D-erythritol kinase activity"/>
    <property type="evidence" value="ECO:0007669"/>
    <property type="project" value="UniProtKB-UniRule"/>
</dbReference>
<accession>A0A1D9DY86</accession>
<evidence type="ECO:0000256" key="5">
    <source>
        <dbReference type="ARBA" id="ARBA00022741"/>
    </source>
</evidence>
<dbReference type="GO" id="GO:0019288">
    <property type="term" value="P:isopentenyl diphosphate biosynthetic process, methylerythritol 4-phosphate pathway"/>
    <property type="evidence" value="ECO:0007669"/>
    <property type="project" value="UniProtKB-UniRule"/>
</dbReference>
<dbReference type="Pfam" id="PF00288">
    <property type="entry name" value="GHMP_kinases_N"/>
    <property type="match status" value="1"/>
</dbReference>
<evidence type="ECO:0000256" key="4">
    <source>
        <dbReference type="ARBA" id="ARBA00022679"/>
    </source>
</evidence>
<evidence type="ECO:0000256" key="9">
    <source>
        <dbReference type="HAMAP-Rule" id="MF_00061"/>
    </source>
</evidence>
<evidence type="ECO:0000256" key="3">
    <source>
        <dbReference type="ARBA" id="ARBA00017473"/>
    </source>
</evidence>
<dbReference type="InterPro" id="IPR014721">
    <property type="entry name" value="Ribsml_uS5_D2-typ_fold_subgr"/>
</dbReference>
<dbReference type="InterPro" id="IPR036554">
    <property type="entry name" value="GHMP_kinase_C_sf"/>
</dbReference>
<dbReference type="PANTHER" id="PTHR43527">
    <property type="entry name" value="4-DIPHOSPHOCYTIDYL-2-C-METHYL-D-ERYTHRITOL KINASE, CHLOROPLASTIC"/>
    <property type="match status" value="1"/>
</dbReference>
<keyword evidence="13" id="KW-1185">Reference proteome</keyword>
<dbReference type="HAMAP" id="MF_00061">
    <property type="entry name" value="IspE"/>
    <property type="match status" value="1"/>
</dbReference>
<dbReference type="KEGG" id="rpla:A4Z71_01805"/>
<feature type="domain" description="GHMP kinase N-terminal" evidence="10">
    <location>
        <begin position="72"/>
        <end position="152"/>
    </location>
</feature>